<comment type="caution">
    <text evidence="2">The sequence shown here is derived from an EMBL/GenBank/DDBJ whole genome shotgun (WGS) entry which is preliminary data.</text>
</comment>
<dbReference type="EMBL" id="LABX01000106">
    <property type="protein sequence ID" value="KMO34326.1"/>
    <property type="molecule type" value="Genomic_DNA"/>
</dbReference>
<sequence>MSDPTNKVPFPYLGDANNPVVLRYRTADLIMLEQKYGQQFTTEITNRLIGNSSECMVFCLRSGLKQADGRKPLNKGVDYDDLPFGVQDVTQEIIDAIALAITGRSYAQLVEDRREAADRDPDPDPLPDLEMAGSSIEPSRSDTPAVS</sequence>
<evidence type="ECO:0000313" key="3">
    <source>
        <dbReference type="Proteomes" id="UP000035929"/>
    </source>
</evidence>
<organism evidence="2 3">
    <name type="scientific">Methylobacterium aquaticum</name>
    <dbReference type="NCBI Taxonomy" id="270351"/>
    <lineage>
        <taxon>Bacteria</taxon>
        <taxon>Pseudomonadati</taxon>
        <taxon>Pseudomonadota</taxon>
        <taxon>Alphaproteobacteria</taxon>
        <taxon>Hyphomicrobiales</taxon>
        <taxon>Methylobacteriaceae</taxon>
        <taxon>Methylobacterium</taxon>
    </lineage>
</organism>
<gene>
    <name evidence="2" type="ORF">VP06_14775</name>
</gene>
<protein>
    <submittedName>
        <fullName evidence="2">Uncharacterized protein</fullName>
    </submittedName>
</protein>
<feature type="region of interest" description="Disordered" evidence="1">
    <location>
        <begin position="112"/>
        <end position="147"/>
    </location>
</feature>
<feature type="compositionally biased region" description="Polar residues" evidence="1">
    <location>
        <begin position="136"/>
        <end position="147"/>
    </location>
</feature>
<evidence type="ECO:0000256" key="1">
    <source>
        <dbReference type="SAM" id="MobiDB-lite"/>
    </source>
</evidence>
<dbReference type="OrthoDB" id="9996081at2"/>
<dbReference type="AlphaFoldDB" id="A0A0J6V5Y6"/>
<name>A0A0J6V5Y6_9HYPH</name>
<evidence type="ECO:0000313" key="2">
    <source>
        <dbReference type="EMBL" id="KMO34326.1"/>
    </source>
</evidence>
<dbReference type="RefSeq" id="WP_048464521.1">
    <property type="nucleotide sequence ID" value="NZ_LABX01000106.1"/>
</dbReference>
<feature type="compositionally biased region" description="Basic and acidic residues" evidence="1">
    <location>
        <begin position="112"/>
        <end position="122"/>
    </location>
</feature>
<dbReference type="PATRIC" id="fig|270351.6.peg.360"/>
<accession>A0A0J6V5Y6</accession>
<reference evidence="2 3" key="1">
    <citation type="submission" date="2015-03" db="EMBL/GenBank/DDBJ databases">
        <title>Genome sequencing of Methylobacterium aquaticum DSM16371 type strain.</title>
        <authorList>
            <person name="Chaudhry V."/>
            <person name="Patil P.B."/>
        </authorList>
    </citation>
    <scope>NUCLEOTIDE SEQUENCE [LARGE SCALE GENOMIC DNA]</scope>
    <source>
        <strain evidence="2 3">DSM 16371</strain>
    </source>
</reference>
<proteinExistence type="predicted"/>
<dbReference type="Proteomes" id="UP000035929">
    <property type="component" value="Unassembled WGS sequence"/>
</dbReference>